<dbReference type="Gene3D" id="3.10.180.10">
    <property type="entry name" value="2,3-Dihydroxybiphenyl 1,2-Dioxygenase, domain 1"/>
    <property type="match status" value="1"/>
</dbReference>
<keyword evidence="3" id="KW-1185">Reference proteome</keyword>
<dbReference type="OrthoDB" id="9799428at2"/>
<evidence type="ECO:0000313" key="3">
    <source>
        <dbReference type="Proteomes" id="UP000193409"/>
    </source>
</evidence>
<organism evidence="2 3">
    <name type="scientific">Pseudoruegeria aquimaris</name>
    <dbReference type="NCBI Taxonomy" id="393663"/>
    <lineage>
        <taxon>Bacteria</taxon>
        <taxon>Pseudomonadati</taxon>
        <taxon>Pseudomonadota</taxon>
        <taxon>Alphaproteobacteria</taxon>
        <taxon>Rhodobacterales</taxon>
        <taxon>Roseobacteraceae</taxon>
        <taxon>Pseudoruegeria</taxon>
    </lineage>
</organism>
<proteinExistence type="predicted"/>
<dbReference type="InterPro" id="IPR037523">
    <property type="entry name" value="VOC_core"/>
</dbReference>
<name>A0A1Y5S575_9RHOB</name>
<dbReference type="Pfam" id="PF18029">
    <property type="entry name" value="Glyoxalase_6"/>
    <property type="match status" value="1"/>
</dbReference>
<dbReference type="InterPro" id="IPR052164">
    <property type="entry name" value="Anthracycline_SecMetBiosynth"/>
</dbReference>
<reference evidence="2 3" key="1">
    <citation type="submission" date="2017-03" db="EMBL/GenBank/DDBJ databases">
        <authorList>
            <person name="Afonso C.L."/>
            <person name="Miller P.J."/>
            <person name="Scott M.A."/>
            <person name="Spackman E."/>
            <person name="Goraichik I."/>
            <person name="Dimitrov K.M."/>
            <person name="Suarez D.L."/>
            <person name="Swayne D.E."/>
        </authorList>
    </citation>
    <scope>NUCLEOTIDE SEQUENCE [LARGE SCALE GENOMIC DNA]</scope>
    <source>
        <strain evidence="2 3">CECT 7680</strain>
    </source>
</reference>
<dbReference type="EMBL" id="FWFQ01000008">
    <property type="protein sequence ID" value="SLN30056.1"/>
    <property type="molecule type" value="Genomic_DNA"/>
</dbReference>
<dbReference type="SUPFAM" id="SSF54593">
    <property type="entry name" value="Glyoxalase/Bleomycin resistance protein/Dihydroxybiphenyl dioxygenase"/>
    <property type="match status" value="1"/>
</dbReference>
<dbReference type="PANTHER" id="PTHR33993">
    <property type="entry name" value="GLYOXALASE-RELATED"/>
    <property type="match status" value="1"/>
</dbReference>
<feature type="domain" description="VOC" evidence="1">
    <location>
        <begin position="6"/>
        <end position="118"/>
    </location>
</feature>
<evidence type="ECO:0000259" key="1">
    <source>
        <dbReference type="PROSITE" id="PS51819"/>
    </source>
</evidence>
<gene>
    <name evidence="2" type="ORF">PSA7680_01423</name>
</gene>
<dbReference type="Proteomes" id="UP000193409">
    <property type="component" value="Unassembled WGS sequence"/>
</dbReference>
<dbReference type="AlphaFoldDB" id="A0A1Y5S575"/>
<sequence length="121" mass="13479">MEKVVGFGGFFFRSRDPEALAAWYEAHLGISRVPRDFDSQPWTPAGGPTVFAPFPAETDYFGDPARAFMLNFRVSDMDAMMAQLRAAGIEVTEGDPMPIGRFARLRDPEGNPIELWEPKAP</sequence>
<protein>
    <submittedName>
        <fullName evidence="2">Glyoxalase-like domain protein</fullName>
    </submittedName>
</protein>
<accession>A0A1Y5S575</accession>
<dbReference type="InterPro" id="IPR029068">
    <property type="entry name" value="Glyas_Bleomycin-R_OHBP_Dase"/>
</dbReference>
<dbReference type="PANTHER" id="PTHR33993:SF5">
    <property type="entry name" value="GLYOXALASE"/>
    <property type="match status" value="1"/>
</dbReference>
<dbReference type="RefSeq" id="WP_085867975.1">
    <property type="nucleotide sequence ID" value="NZ_FWFQ01000008.1"/>
</dbReference>
<dbReference type="PROSITE" id="PS51819">
    <property type="entry name" value="VOC"/>
    <property type="match status" value="1"/>
</dbReference>
<dbReference type="InterPro" id="IPR041581">
    <property type="entry name" value="Glyoxalase_6"/>
</dbReference>
<evidence type="ECO:0000313" key="2">
    <source>
        <dbReference type="EMBL" id="SLN30056.1"/>
    </source>
</evidence>